<dbReference type="RefSeq" id="WP_041592337.1">
    <property type="nucleotide sequence ID" value="NZ_CP008877.1"/>
</dbReference>
<reference evidence="1 2" key="1">
    <citation type="submission" date="2014-07" db="EMBL/GenBank/DDBJ databases">
        <title>Complete genome sequence of a moderately halophilic bacterium Terribacillus aidingensis MP602, isolated from Cryptomeria fortunei in Tianmu mountain in China.</title>
        <authorList>
            <person name="Wang Y."/>
            <person name="Lu P."/>
            <person name="Zhang L."/>
        </authorList>
    </citation>
    <scope>NUCLEOTIDE SEQUENCE [LARGE SCALE GENOMIC DNA]</scope>
    <source>
        <strain evidence="1 2">MP602</strain>
        <plasmid evidence="1 2">pT1</plasmid>
    </source>
</reference>
<gene>
    <name evidence="1" type="ORF">GZ22_18530</name>
</gene>
<dbReference type="HOGENOM" id="CLU_1721468_0_0_9"/>
<dbReference type="OrthoDB" id="9994244at2"/>
<dbReference type="EMBL" id="CP008877">
    <property type="protein sequence ID" value="AIF68422.1"/>
    <property type="molecule type" value="Genomic_DNA"/>
</dbReference>
<accession>A0A075LQZ7</accession>
<protein>
    <submittedName>
        <fullName evidence="1">Uncharacterized protein</fullName>
    </submittedName>
</protein>
<evidence type="ECO:0000313" key="1">
    <source>
        <dbReference type="EMBL" id="AIF68422.1"/>
    </source>
</evidence>
<dbReference type="KEGG" id="tap:GZ22_18530"/>
<keyword evidence="1" id="KW-0614">Plasmid</keyword>
<sequence>MYQEYKVPNRKKWLLTDDFLLTLKNEIAKATKDDLDGKNYWNYYAHIEGRVIFDGALKEASKKHNVLKAIYEYTHSIDWYKSETFEGYIFERMMERNIIEEGDAAEYTSMYDESMEELEKNGEIQVTEEVRHHNGYSVKVNNWEFTNKFKSE</sequence>
<organism evidence="1 2">
    <name type="scientific">Terribacillus saccharophilus</name>
    <dbReference type="NCBI Taxonomy" id="361277"/>
    <lineage>
        <taxon>Bacteria</taxon>
        <taxon>Bacillati</taxon>
        <taxon>Bacillota</taxon>
        <taxon>Bacilli</taxon>
        <taxon>Bacillales</taxon>
        <taxon>Bacillaceae</taxon>
        <taxon>Terribacillus</taxon>
    </lineage>
</organism>
<evidence type="ECO:0000313" key="2">
    <source>
        <dbReference type="Proteomes" id="UP000027980"/>
    </source>
</evidence>
<dbReference type="GeneID" id="34223396"/>
<proteinExistence type="predicted"/>
<name>A0A075LQZ7_9BACI</name>
<geneLocation type="plasmid" evidence="1 2">
    <name>pT1</name>
</geneLocation>
<dbReference type="AlphaFoldDB" id="A0A075LQZ7"/>
<dbReference type="Proteomes" id="UP000027980">
    <property type="component" value="Plasmid pT1"/>
</dbReference>